<protein>
    <submittedName>
        <fullName evidence="2">UTRA domain-containing protein</fullName>
    </submittedName>
</protein>
<dbReference type="STRING" id="112248.SAMN05444392_101343"/>
<evidence type="ECO:0000313" key="2">
    <source>
        <dbReference type="EMBL" id="SHE40336.1"/>
    </source>
</evidence>
<dbReference type="EMBL" id="FQVL01000001">
    <property type="protein sequence ID" value="SHE40336.1"/>
    <property type="molecule type" value="Genomic_DNA"/>
</dbReference>
<dbReference type="AlphaFoldDB" id="A0A1M4T771"/>
<dbReference type="GO" id="GO:0003677">
    <property type="term" value="F:DNA binding"/>
    <property type="evidence" value="ECO:0007669"/>
    <property type="project" value="InterPro"/>
</dbReference>
<reference evidence="2 3" key="1">
    <citation type="submission" date="2016-11" db="EMBL/GenBank/DDBJ databases">
        <authorList>
            <person name="Jaros S."/>
            <person name="Januszkiewicz K."/>
            <person name="Wedrychowicz H."/>
        </authorList>
    </citation>
    <scope>NUCLEOTIDE SEQUENCE [LARGE SCALE GENOMIC DNA]</scope>
    <source>
        <strain evidence="2 3">DSM 44666</strain>
    </source>
</reference>
<dbReference type="Pfam" id="PF07702">
    <property type="entry name" value="UTRA"/>
    <property type="match status" value="1"/>
</dbReference>
<dbReference type="OrthoDB" id="369138at2"/>
<proteinExistence type="predicted"/>
<dbReference type="SUPFAM" id="SSF64288">
    <property type="entry name" value="Chorismate lyase-like"/>
    <property type="match status" value="1"/>
</dbReference>
<dbReference type="InterPro" id="IPR011663">
    <property type="entry name" value="UTRA"/>
</dbReference>
<dbReference type="Gene3D" id="3.40.1410.10">
    <property type="entry name" value="Chorismate lyase-like"/>
    <property type="match status" value="1"/>
</dbReference>
<feature type="domain" description="UbiC transcription regulator-associated" evidence="1">
    <location>
        <begin position="10"/>
        <end position="110"/>
    </location>
</feature>
<evidence type="ECO:0000259" key="1">
    <source>
        <dbReference type="Pfam" id="PF07702"/>
    </source>
</evidence>
<gene>
    <name evidence="2" type="ORF">SAMN05444392_101343</name>
</gene>
<name>A0A1M4T771_9BACL</name>
<dbReference type="Proteomes" id="UP000184476">
    <property type="component" value="Unassembled WGS sequence"/>
</dbReference>
<accession>A0A1M4T771</accession>
<sequence>MLYYHKEQFLDNILHAVSRSYIPDQIPLEELLKLLKEPGASLYKTLEKLEHTPTTCQESLIADVPSKQENKELHLVENSNIPVIKIERKVFDQKQQLIEVYHLICRADCYQFEYKFHL</sequence>
<organism evidence="2 3">
    <name type="scientific">Seinonella peptonophila</name>
    <dbReference type="NCBI Taxonomy" id="112248"/>
    <lineage>
        <taxon>Bacteria</taxon>
        <taxon>Bacillati</taxon>
        <taxon>Bacillota</taxon>
        <taxon>Bacilli</taxon>
        <taxon>Bacillales</taxon>
        <taxon>Thermoactinomycetaceae</taxon>
        <taxon>Seinonella</taxon>
    </lineage>
</organism>
<dbReference type="InterPro" id="IPR028978">
    <property type="entry name" value="Chorismate_lyase_/UTRA_dom_sf"/>
</dbReference>
<keyword evidence="3" id="KW-1185">Reference proteome</keyword>
<dbReference type="GO" id="GO:0006355">
    <property type="term" value="P:regulation of DNA-templated transcription"/>
    <property type="evidence" value="ECO:0007669"/>
    <property type="project" value="InterPro"/>
</dbReference>
<evidence type="ECO:0000313" key="3">
    <source>
        <dbReference type="Proteomes" id="UP000184476"/>
    </source>
</evidence>